<sequence length="238" mass="26874">MKVYRSIPRITALTFDLDDTLYENGSVIRQVEQKAAKWLNQHHPVSLNWSAKQWQSLKMDLLQILPELRHDVTLWRHTQIRQGLKLLGYDDPKAQSAANELIARVLQWRNQVSIPSESHDVLAQLSQSLPLVAITNGNVNVDAIGLSEYFTLVLKAGPDGRAKPFADMFLKAQLHLDMPASHILHVGDHVITDVYGAKQHGFSACWFNDSGATCRQKDRLKLLPDIEVSSLSSLLYFI</sequence>
<keyword evidence="3" id="KW-0460">Magnesium</keyword>
<dbReference type="Gene3D" id="3.40.50.1000">
    <property type="entry name" value="HAD superfamily/HAD-like"/>
    <property type="match status" value="1"/>
</dbReference>
<comment type="caution">
    <text evidence="4">The sequence shown here is derived from an EMBL/GenBank/DDBJ whole genome shotgun (WGS) entry which is preliminary data.</text>
</comment>
<protein>
    <submittedName>
        <fullName evidence="4">5-amino-6-(5-phospho-D-ribitylamino)uracil phosphatase YigB</fullName>
        <ecNumber evidence="4">3.1.3.104</ecNumber>
    </submittedName>
</protein>
<evidence type="ECO:0000256" key="2">
    <source>
        <dbReference type="ARBA" id="ARBA00022801"/>
    </source>
</evidence>
<keyword evidence="5" id="KW-1185">Reference proteome</keyword>
<keyword evidence="2 4" id="KW-0378">Hydrolase</keyword>
<reference evidence="4" key="1">
    <citation type="submission" date="2021-11" db="EMBL/GenBank/DDBJ databases">
        <title>Vibrio ZSDE26 sp. nov. and Vibrio ZSDZ34 sp. nov., isolated from coastal seawater in Qingdao.</title>
        <authorList>
            <person name="Zhang P."/>
        </authorList>
    </citation>
    <scope>NUCLEOTIDE SEQUENCE</scope>
    <source>
        <strain evidence="4">ZSDZ34</strain>
    </source>
</reference>
<evidence type="ECO:0000256" key="1">
    <source>
        <dbReference type="ARBA" id="ARBA00001946"/>
    </source>
</evidence>
<organism evidence="4 5">
    <name type="scientific">Vibrio gelatinilyticus</name>
    <dbReference type="NCBI Taxonomy" id="2893468"/>
    <lineage>
        <taxon>Bacteria</taxon>
        <taxon>Pseudomonadati</taxon>
        <taxon>Pseudomonadota</taxon>
        <taxon>Gammaproteobacteria</taxon>
        <taxon>Vibrionales</taxon>
        <taxon>Vibrionaceae</taxon>
        <taxon>Vibrio</taxon>
    </lineage>
</organism>
<dbReference type="InterPro" id="IPR036412">
    <property type="entry name" value="HAD-like_sf"/>
</dbReference>
<dbReference type="SUPFAM" id="SSF56784">
    <property type="entry name" value="HAD-like"/>
    <property type="match status" value="1"/>
</dbReference>
<evidence type="ECO:0000256" key="3">
    <source>
        <dbReference type="ARBA" id="ARBA00022842"/>
    </source>
</evidence>
<dbReference type="PANTHER" id="PTHR46470:SF4">
    <property type="entry name" value="5-AMINO-6-(5-PHOSPHO-D-RIBITYLAMINO)URACIL PHOSPHATASE YIGB"/>
    <property type="match status" value="1"/>
</dbReference>
<dbReference type="SFLD" id="SFLDS00003">
    <property type="entry name" value="Haloacid_Dehalogenase"/>
    <property type="match status" value="1"/>
</dbReference>
<evidence type="ECO:0000313" key="5">
    <source>
        <dbReference type="Proteomes" id="UP001139488"/>
    </source>
</evidence>
<gene>
    <name evidence="4" type="primary">yigB</name>
    <name evidence="4" type="ORF">LNL84_18160</name>
</gene>
<proteinExistence type="predicted"/>
<accession>A0A9X1WE63</accession>
<dbReference type="SFLD" id="SFLDG01129">
    <property type="entry name" value="C1.5:_HAD__Beta-PGM__Phosphata"/>
    <property type="match status" value="1"/>
</dbReference>
<dbReference type="EMBL" id="JAJNNZ010000021">
    <property type="protein sequence ID" value="MCJ2378739.1"/>
    <property type="molecule type" value="Genomic_DNA"/>
</dbReference>
<dbReference type="GO" id="GO:0043726">
    <property type="term" value="F:5-amino-6-(5-phosphoribitylamino)uracil phosphatase activity"/>
    <property type="evidence" value="ECO:0007669"/>
    <property type="project" value="UniProtKB-EC"/>
</dbReference>
<dbReference type="InterPro" id="IPR023214">
    <property type="entry name" value="HAD_sf"/>
</dbReference>
<dbReference type="EC" id="3.1.3.104" evidence="4"/>
<dbReference type="NCBIfam" id="NF008018">
    <property type="entry name" value="PRK10748.1"/>
    <property type="match status" value="1"/>
</dbReference>
<evidence type="ECO:0000313" key="4">
    <source>
        <dbReference type="EMBL" id="MCJ2378739.1"/>
    </source>
</evidence>
<comment type="cofactor">
    <cofactor evidence="1">
        <name>Mg(2+)</name>
        <dbReference type="ChEBI" id="CHEBI:18420"/>
    </cofactor>
</comment>
<dbReference type="Pfam" id="PF00702">
    <property type="entry name" value="Hydrolase"/>
    <property type="match status" value="1"/>
</dbReference>
<dbReference type="Proteomes" id="UP001139488">
    <property type="component" value="Unassembled WGS sequence"/>
</dbReference>
<name>A0A9X1WE63_9VIBR</name>
<dbReference type="GO" id="GO:0009231">
    <property type="term" value="P:riboflavin biosynthetic process"/>
    <property type="evidence" value="ECO:0007669"/>
    <property type="project" value="TreeGrafter"/>
</dbReference>
<dbReference type="RefSeq" id="WP_244359136.1">
    <property type="nucleotide sequence ID" value="NZ_JAJNNZ010000021.1"/>
</dbReference>
<dbReference type="InterPro" id="IPR006439">
    <property type="entry name" value="HAD-SF_hydro_IA"/>
</dbReference>
<dbReference type="AlphaFoldDB" id="A0A9X1WE63"/>
<dbReference type="Gene3D" id="1.20.120.1600">
    <property type="match status" value="1"/>
</dbReference>
<dbReference type="NCBIfam" id="TIGR01549">
    <property type="entry name" value="HAD-SF-IA-v1"/>
    <property type="match status" value="1"/>
</dbReference>
<dbReference type="PANTHER" id="PTHR46470">
    <property type="entry name" value="N-ACYLNEURAMINATE-9-PHOSPHATASE"/>
    <property type="match status" value="1"/>
</dbReference>
<dbReference type="InterPro" id="IPR051400">
    <property type="entry name" value="HAD-like_hydrolase"/>
</dbReference>